<sequence>MFDFANIAGGALIGAVLAWILMLWVKYFVAQVDTAVPEDSSKFSLDSNSINIPDWVIIAVLTITAGAFAWWRQWNPEFFSDIILVT</sequence>
<organism evidence="2">
    <name type="scientific">marine metagenome</name>
    <dbReference type="NCBI Taxonomy" id="408172"/>
    <lineage>
        <taxon>unclassified sequences</taxon>
        <taxon>metagenomes</taxon>
        <taxon>ecological metagenomes</taxon>
    </lineage>
</organism>
<feature type="transmembrane region" description="Helical" evidence="1">
    <location>
        <begin position="7"/>
        <end position="30"/>
    </location>
</feature>
<feature type="non-terminal residue" evidence="2">
    <location>
        <position position="86"/>
    </location>
</feature>
<reference evidence="2" key="1">
    <citation type="submission" date="2018-05" db="EMBL/GenBank/DDBJ databases">
        <authorList>
            <person name="Lanie J.A."/>
            <person name="Ng W.-L."/>
            <person name="Kazmierczak K.M."/>
            <person name="Andrzejewski T.M."/>
            <person name="Davidsen T.M."/>
            <person name="Wayne K.J."/>
            <person name="Tettelin H."/>
            <person name="Glass J.I."/>
            <person name="Rusch D."/>
            <person name="Podicherti R."/>
            <person name="Tsui H.-C.T."/>
            <person name="Winkler M.E."/>
        </authorList>
    </citation>
    <scope>NUCLEOTIDE SEQUENCE</scope>
</reference>
<keyword evidence="1" id="KW-0812">Transmembrane</keyword>
<protein>
    <submittedName>
        <fullName evidence="2">Uncharacterized protein</fullName>
    </submittedName>
</protein>
<keyword evidence="1" id="KW-0472">Membrane</keyword>
<dbReference type="AlphaFoldDB" id="A0A382HRI2"/>
<feature type="transmembrane region" description="Helical" evidence="1">
    <location>
        <begin position="50"/>
        <end position="71"/>
    </location>
</feature>
<accession>A0A382HRI2</accession>
<dbReference type="EMBL" id="UINC01062517">
    <property type="protein sequence ID" value="SVB89223.1"/>
    <property type="molecule type" value="Genomic_DNA"/>
</dbReference>
<gene>
    <name evidence="2" type="ORF">METZ01_LOCUS242077</name>
</gene>
<keyword evidence="1" id="KW-1133">Transmembrane helix</keyword>
<evidence type="ECO:0000313" key="2">
    <source>
        <dbReference type="EMBL" id="SVB89223.1"/>
    </source>
</evidence>
<name>A0A382HRI2_9ZZZZ</name>
<proteinExistence type="predicted"/>
<evidence type="ECO:0000256" key="1">
    <source>
        <dbReference type="SAM" id="Phobius"/>
    </source>
</evidence>